<keyword evidence="2" id="KW-1185">Reference proteome</keyword>
<name>A0A2Z5G6J0_9BACT</name>
<sequence length="52" mass="5947">MGTIFTGEYEVCHGIQFGLSVKRLDRLYRLQQDAFVSARSFLRKTQATVHGN</sequence>
<organism evidence="1 2">
    <name type="scientific">Acidisarcina polymorpha</name>
    <dbReference type="NCBI Taxonomy" id="2211140"/>
    <lineage>
        <taxon>Bacteria</taxon>
        <taxon>Pseudomonadati</taxon>
        <taxon>Acidobacteriota</taxon>
        <taxon>Terriglobia</taxon>
        <taxon>Terriglobales</taxon>
        <taxon>Acidobacteriaceae</taxon>
        <taxon>Acidisarcina</taxon>
    </lineage>
</organism>
<evidence type="ECO:0000313" key="2">
    <source>
        <dbReference type="Proteomes" id="UP000253606"/>
    </source>
</evidence>
<protein>
    <submittedName>
        <fullName evidence="1">Uncharacterized protein</fullName>
    </submittedName>
</protein>
<evidence type="ECO:0000313" key="1">
    <source>
        <dbReference type="EMBL" id="AXC14708.1"/>
    </source>
</evidence>
<dbReference type="Proteomes" id="UP000253606">
    <property type="component" value="Chromosome"/>
</dbReference>
<accession>A0A2Z5G6J0</accession>
<proteinExistence type="predicted"/>
<dbReference type="KEGG" id="abas:ACPOL_5460"/>
<gene>
    <name evidence="1" type="ORF">ACPOL_5460</name>
</gene>
<reference evidence="1 2" key="1">
    <citation type="journal article" date="2018" name="Front. Microbiol.">
        <title>Hydrolytic Capabilities as a Key to Environmental Success: Chitinolytic and Cellulolytic Acidobacteria From Acidic Sub-arctic Soils and Boreal Peatlands.</title>
        <authorList>
            <person name="Belova S.E."/>
            <person name="Ravin N.V."/>
            <person name="Pankratov T.A."/>
            <person name="Rakitin A.L."/>
            <person name="Ivanova A.A."/>
            <person name="Beletsky A.V."/>
            <person name="Mardanov A.V."/>
            <person name="Sinninghe Damste J.S."/>
            <person name="Dedysh S.N."/>
        </authorList>
    </citation>
    <scope>NUCLEOTIDE SEQUENCE [LARGE SCALE GENOMIC DNA]</scope>
    <source>
        <strain evidence="1 2">SBC82</strain>
    </source>
</reference>
<dbReference type="AlphaFoldDB" id="A0A2Z5G6J0"/>
<dbReference type="EMBL" id="CP030840">
    <property type="protein sequence ID" value="AXC14708.1"/>
    <property type="molecule type" value="Genomic_DNA"/>
</dbReference>